<dbReference type="GO" id="GO:0005737">
    <property type="term" value="C:cytoplasm"/>
    <property type="evidence" value="ECO:0007669"/>
    <property type="project" value="TreeGrafter"/>
</dbReference>
<feature type="domain" description="Protein kinase" evidence="1">
    <location>
        <begin position="35"/>
        <end position="314"/>
    </location>
</feature>
<dbReference type="Gene3D" id="1.10.510.10">
    <property type="entry name" value="Transferase(Phosphotransferase) domain 1"/>
    <property type="match status" value="1"/>
</dbReference>
<dbReference type="Proteomes" id="UP000053477">
    <property type="component" value="Unassembled WGS sequence"/>
</dbReference>
<organism evidence="2 3">
    <name type="scientific">Schizopora paradoxa</name>
    <dbReference type="NCBI Taxonomy" id="27342"/>
    <lineage>
        <taxon>Eukaryota</taxon>
        <taxon>Fungi</taxon>
        <taxon>Dikarya</taxon>
        <taxon>Basidiomycota</taxon>
        <taxon>Agaricomycotina</taxon>
        <taxon>Agaricomycetes</taxon>
        <taxon>Hymenochaetales</taxon>
        <taxon>Schizoporaceae</taxon>
        <taxon>Schizopora</taxon>
    </lineage>
</organism>
<dbReference type="GO" id="GO:0004672">
    <property type="term" value="F:protein kinase activity"/>
    <property type="evidence" value="ECO:0007669"/>
    <property type="project" value="InterPro"/>
</dbReference>
<dbReference type="InterPro" id="IPR050167">
    <property type="entry name" value="Ser_Thr_protein_kinase"/>
</dbReference>
<dbReference type="PANTHER" id="PTHR23257">
    <property type="entry name" value="SERINE-THREONINE PROTEIN KINASE"/>
    <property type="match status" value="1"/>
</dbReference>
<accession>A0A0H2RBA2</accession>
<keyword evidence="2" id="KW-0808">Transferase</keyword>
<sequence length="465" mass="51264">MASFNAAGKPFKYDADLHALLKDLQDLDLTGEIYDEDPYLMAHGGHCDIFTAKSRRHHGMTVAVKRLRVHILQDKQVSKILFRELRVSSTVHHPNLLPFLGFVMHGKYPAFVSQWMAKGSLRTYMTNGADLSQQLVPLSSDIASGLSHLHLHGFIHSDLKSDNILMSDDGRPLLADFGISHVMANTISTTTGGVGGSVRWMAVELLSPTADAKDAGKHTTCTDVWAYGMVLHELLSGNIPFFELKNDMQVALAIVGGQKPSRPAVITHKPEQSEIGPWLLWMISRQCWDASPLLRPDMRQICSLFSSAKGSEWWSANQIQAMYDTSMSCGDFVDSDDDFPTPTPPFGSVSGLWSIADTDVSGEVHSNGSLLFVETGPGQFLGYGSETDYFPNGRVSHYVYTVREGVVIPSKKGTRVEWVSESQSPYMKWKILATLSADGQMIQGPYKKVVGGCVDGYGTYIRLKK</sequence>
<dbReference type="InterPro" id="IPR000719">
    <property type="entry name" value="Prot_kinase_dom"/>
</dbReference>
<dbReference type="InterPro" id="IPR001245">
    <property type="entry name" value="Ser-Thr/Tyr_kinase_cat_dom"/>
</dbReference>
<name>A0A0H2RBA2_9AGAM</name>
<proteinExistence type="predicted"/>
<evidence type="ECO:0000313" key="2">
    <source>
        <dbReference type="EMBL" id="KLO08687.1"/>
    </source>
</evidence>
<evidence type="ECO:0000313" key="3">
    <source>
        <dbReference type="Proteomes" id="UP000053477"/>
    </source>
</evidence>
<dbReference type="GO" id="GO:0007165">
    <property type="term" value="P:signal transduction"/>
    <property type="evidence" value="ECO:0007669"/>
    <property type="project" value="TreeGrafter"/>
</dbReference>
<reference evidence="2 3" key="1">
    <citation type="submission" date="2015-04" db="EMBL/GenBank/DDBJ databases">
        <title>Complete genome sequence of Schizopora paradoxa KUC8140, a cosmopolitan wood degrader in East Asia.</title>
        <authorList>
            <consortium name="DOE Joint Genome Institute"/>
            <person name="Min B."/>
            <person name="Park H."/>
            <person name="Jang Y."/>
            <person name="Kim J.-J."/>
            <person name="Kim K.H."/>
            <person name="Pangilinan J."/>
            <person name="Lipzen A."/>
            <person name="Riley R."/>
            <person name="Grigoriev I.V."/>
            <person name="Spatafora J.W."/>
            <person name="Choi I.-G."/>
        </authorList>
    </citation>
    <scope>NUCLEOTIDE SEQUENCE [LARGE SCALE GENOMIC DNA]</scope>
    <source>
        <strain evidence="2 3">KUC8140</strain>
    </source>
</reference>
<dbReference type="GO" id="GO:0005524">
    <property type="term" value="F:ATP binding"/>
    <property type="evidence" value="ECO:0007669"/>
    <property type="project" value="InterPro"/>
</dbReference>
<dbReference type="PROSITE" id="PS00108">
    <property type="entry name" value="PROTEIN_KINASE_ST"/>
    <property type="match status" value="1"/>
</dbReference>
<dbReference type="InterPro" id="IPR008271">
    <property type="entry name" value="Ser/Thr_kinase_AS"/>
</dbReference>
<protein>
    <submittedName>
        <fullName evidence="2">Kinase-like protein</fullName>
    </submittedName>
</protein>
<dbReference type="Pfam" id="PF07714">
    <property type="entry name" value="PK_Tyr_Ser-Thr"/>
    <property type="match status" value="1"/>
</dbReference>
<dbReference type="PROSITE" id="PS50011">
    <property type="entry name" value="PROTEIN_KINASE_DOM"/>
    <property type="match status" value="1"/>
</dbReference>
<dbReference type="OrthoDB" id="4062651at2759"/>
<dbReference type="InterPro" id="IPR011009">
    <property type="entry name" value="Kinase-like_dom_sf"/>
</dbReference>
<evidence type="ECO:0000259" key="1">
    <source>
        <dbReference type="PROSITE" id="PS50011"/>
    </source>
</evidence>
<dbReference type="STRING" id="27342.A0A0H2RBA2"/>
<keyword evidence="3" id="KW-1185">Reference proteome</keyword>
<dbReference type="InParanoid" id="A0A0H2RBA2"/>
<dbReference type="SMART" id="SM00220">
    <property type="entry name" value="S_TKc"/>
    <property type="match status" value="1"/>
</dbReference>
<dbReference type="EMBL" id="KQ086081">
    <property type="protein sequence ID" value="KLO08687.1"/>
    <property type="molecule type" value="Genomic_DNA"/>
</dbReference>
<gene>
    <name evidence="2" type="ORF">SCHPADRAFT_908427</name>
</gene>
<dbReference type="SUPFAM" id="SSF56112">
    <property type="entry name" value="Protein kinase-like (PK-like)"/>
    <property type="match status" value="1"/>
</dbReference>
<keyword evidence="2" id="KW-0418">Kinase</keyword>
<dbReference type="AlphaFoldDB" id="A0A0H2RBA2"/>